<dbReference type="GO" id="GO:0004553">
    <property type="term" value="F:hydrolase activity, hydrolyzing O-glycosyl compounds"/>
    <property type="evidence" value="ECO:0007669"/>
    <property type="project" value="TreeGrafter"/>
</dbReference>
<protein>
    <recommendedName>
        <fullName evidence="5">Glycosyl hydrolases family 39 N-terminal catalytic domain-containing protein</fullName>
    </recommendedName>
</protein>
<gene>
    <name evidence="6" type="ORF">GJR95_03405</name>
</gene>
<dbReference type="EMBL" id="CP045997">
    <property type="protein sequence ID" value="QHV94132.1"/>
    <property type="molecule type" value="Genomic_DNA"/>
</dbReference>
<dbReference type="RefSeq" id="WP_162384553.1">
    <property type="nucleotide sequence ID" value="NZ_CP045997.1"/>
</dbReference>
<feature type="domain" description="Glycosyl hydrolases family 39 N-terminal catalytic" evidence="5">
    <location>
        <begin position="98"/>
        <end position="254"/>
    </location>
</feature>
<dbReference type="Gene3D" id="3.20.20.80">
    <property type="entry name" value="Glycosidases"/>
    <property type="match status" value="2"/>
</dbReference>
<dbReference type="PANTHER" id="PTHR12631:SF10">
    <property type="entry name" value="BETA-XYLOSIDASE-LIKE PROTEIN-RELATED"/>
    <property type="match status" value="1"/>
</dbReference>
<evidence type="ECO:0000313" key="7">
    <source>
        <dbReference type="Proteomes" id="UP000464577"/>
    </source>
</evidence>
<dbReference type="InterPro" id="IPR049166">
    <property type="entry name" value="GH39_cat"/>
</dbReference>
<evidence type="ECO:0000259" key="5">
    <source>
        <dbReference type="Pfam" id="PF01229"/>
    </source>
</evidence>
<dbReference type="InterPro" id="IPR017853">
    <property type="entry name" value="GH"/>
</dbReference>
<keyword evidence="7" id="KW-1185">Reference proteome</keyword>
<reference evidence="6 7" key="1">
    <citation type="submission" date="2019-11" db="EMBL/GenBank/DDBJ databases">
        <title>Spirosoma endbachense sp. nov., isolated from a natural salt meadow.</title>
        <authorList>
            <person name="Rojas J."/>
            <person name="Ambika Manirajan B."/>
            <person name="Ratering S."/>
            <person name="Suarez C."/>
            <person name="Geissler-Plaum R."/>
            <person name="Schnell S."/>
        </authorList>
    </citation>
    <scope>NUCLEOTIDE SEQUENCE [LARGE SCALE GENOMIC DNA]</scope>
    <source>
        <strain evidence="6 7">I-24</strain>
    </source>
</reference>
<dbReference type="PANTHER" id="PTHR12631">
    <property type="entry name" value="ALPHA-L-IDURONIDASE"/>
    <property type="match status" value="1"/>
</dbReference>
<dbReference type="InterPro" id="IPR051923">
    <property type="entry name" value="Glycosyl_Hydrolase_39"/>
</dbReference>
<evidence type="ECO:0000256" key="1">
    <source>
        <dbReference type="ARBA" id="ARBA00008875"/>
    </source>
</evidence>
<comment type="similarity">
    <text evidence="1">Belongs to the glycosyl hydrolase 39 family.</text>
</comment>
<evidence type="ECO:0000256" key="3">
    <source>
        <dbReference type="ARBA" id="ARBA00023295"/>
    </source>
</evidence>
<evidence type="ECO:0000256" key="2">
    <source>
        <dbReference type="ARBA" id="ARBA00022801"/>
    </source>
</evidence>
<dbReference type="AlphaFoldDB" id="A0A6P1VPU0"/>
<dbReference type="Pfam" id="PF01229">
    <property type="entry name" value="Glyco_hydro_39"/>
    <property type="match status" value="2"/>
</dbReference>
<name>A0A6P1VPU0_9BACT</name>
<keyword evidence="4" id="KW-0732">Signal</keyword>
<evidence type="ECO:0000256" key="4">
    <source>
        <dbReference type="SAM" id="SignalP"/>
    </source>
</evidence>
<feature type="domain" description="Glycosyl hydrolases family 39 N-terminal catalytic" evidence="5">
    <location>
        <begin position="553"/>
        <end position="719"/>
    </location>
</feature>
<dbReference type="KEGG" id="senf:GJR95_03405"/>
<dbReference type="Proteomes" id="UP000464577">
    <property type="component" value="Chromosome"/>
</dbReference>
<accession>A0A6P1VPU0</accession>
<evidence type="ECO:0000313" key="6">
    <source>
        <dbReference type="EMBL" id="QHV94132.1"/>
    </source>
</evidence>
<proteinExistence type="inferred from homology"/>
<feature type="signal peptide" evidence="4">
    <location>
        <begin position="1"/>
        <end position="21"/>
    </location>
</feature>
<organism evidence="6 7">
    <name type="scientific">Spirosoma endbachense</name>
    <dbReference type="NCBI Taxonomy" id="2666025"/>
    <lineage>
        <taxon>Bacteria</taxon>
        <taxon>Pseudomonadati</taxon>
        <taxon>Bacteroidota</taxon>
        <taxon>Cytophagia</taxon>
        <taxon>Cytophagales</taxon>
        <taxon>Cytophagaceae</taxon>
        <taxon>Spirosoma</taxon>
    </lineage>
</organism>
<dbReference type="SUPFAM" id="SSF51445">
    <property type="entry name" value="(Trans)glycosidases"/>
    <property type="match status" value="2"/>
</dbReference>
<feature type="chain" id="PRO_5026826042" description="Glycosyl hydrolases family 39 N-terminal catalytic domain-containing protein" evidence="4">
    <location>
        <begin position="22"/>
        <end position="932"/>
    </location>
</feature>
<keyword evidence="2" id="KW-0378">Hydrolase</keyword>
<keyword evidence="3" id="KW-0326">Glycosidase</keyword>
<sequence length="932" mass="104779">MSVFLHSFRSFSLLGISIATALGQTVSVSQTVVEPRGFREVGQLRPRSAKEIKASTWSIGGETLDRDYTDYQSYRGLLGPLGAKRIRLQGGWAKCEKVKGQYDFAWLDAVIPDAYSRGVAPWVELSYGNPIYSGGGEPKLGGRIPTSEEGLAAWDNWVRAMVNRYKNQVTEWEIWNEPDLNKLNTGEEVGVFYIRTAKLVRSIQPKARLIALGVAGVPAAGFMRPFLDHLKKENALDLIDILTYHGYAPNPDTSYPKIEEMRQLVWSYNPKITFMQGENGAPSTPSAVTIGALRQYDWTELSQAKWDLRRMLGDHGRGIATNLFTISDIHYAAGDHMTGVNTKGLLKTNPDKTIDRPKLAYKAAQHVFATFDDQIELLDKAKPTASQTTVAAFQYRHRQNGGQLVTLWSGEARPAETYDPKPTDVTIEGKFTQPVFVDLISGKVYEIPKSQWKKSGTGYTFTAIPVPDYPVVIAEKAALHLLTPTGQSANPSFKYLGKIAPKQSRDIRSSNWSVGAEYMDRDWTTYANWKDYLGKLGVKKARIQSGWAKCEKVKGQYDFAWLDEIIVDMKKQGVTPWVNLSYGNPVYSGGGGTTLNAALPYSGEALEGWKKYVSAIVARYGDKVTEWEIWNEPNYKISIPDYVNFFITSAETIKSVQPEARIIAFALGSGVDYKFADSALKLIQEKGKLGLIDEITHHRHIPNPDNRSAEEELEKVVAKYNSKIRIRQGEAGCPSEWSNNFALNKYPWTELTQSKHILRRLLTDLGHDKESCCFTIMDAKTTQEWNHKGLLKANEDQTVAYAKPAYYAFQNLISVFDDRLERLDTYPYSAKKTDANTLSLYAYADKSSQLQAVTVWLKDNVPSDNNDQILCDFTFANARFKNPVWVDLIAGAVYEIPKENWLQKEHLFRQIPLYDSPILIADRSIITLSANQ</sequence>